<gene>
    <name evidence="4" type="primary">trmH</name>
    <name evidence="4" type="ordered locus">DNO_0602</name>
</gene>
<dbReference type="RefSeq" id="WP_012030936.1">
    <property type="nucleotide sequence ID" value="NC_009446.1"/>
</dbReference>
<dbReference type="GO" id="GO:0003723">
    <property type="term" value="F:RNA binding"/>
    <property type="evidence" value="ECO:0007669"/>
    <property type="project" value="InterPro"/>
</dbReference>
<protein>
    <submittedName>
        <fullName evidence="4">RNA methyltransferase, TrmH family, group 3</fullName>
        <ecNumber evidence="4">2.1.1.-</ecNumber>
    </submittedName>
</protein>
<dbReference type="PANTHER" id="PTHR46429">
    <property type="entry name" value="23S RRNA (GUANOSINE-2'-O-)-METHYLTRANSFERASE RLMB"/>
    <property type="match status" value="1"/>
</dbReference>
<dbReference type="STRING" id="246195.DNO_0602"/>
<dbReference type="EMBL" id="CP000513">
    <property type="protein sequence ID" value="ABQ13521.1"/>
    <property type="molecule type" value="Genomic_DNA"/>
</dbReference>
<dbReference type="InterPro" id="IPR029028">
    <property type="entry name" value="Alpha/beta_knot_MTases"/>
</dbReference>
<dbReference type="InterPro" id="IPR029026">
    <property type="entry name" value="tRNA_m1G_MTases_N"/>
</dbReference>
<dbReference type="OrthoDB" id="9785673at2"/>
<dbReference type="NCBIfam" id="TIGR00186">
    <property type="entry name" value="rRNA_methyl_3"/>
    <property type="match status" value="1"/>
</dbReference>
<dbReference type="GO" id="GO:0005829">
    <property type="term" value="C:cytosol"/>
    <property type="evidence" value="ECO:0007669"/>
    <property type="project" value="TreeGrafter"/>
</dbReference>
<name>A5EVE3_DICNV</name>
<evidence type="ECO:0000259" key="3">
    <source>
        <dbReference type="SMART" id="SM00967"/>
    </source>
</evidence>
<dbReference type="InterPro" id="IPR029064">
    <property type="entry name" value="Ribosomal_eL30-like_sf"/>
</dbReference>
<dbReference type="CDD" id="cd18103">
    <property type="entry name" value="SpoU-like_RlmB"/>
    <property type="match status" value="1"/>
</dbReference>
<dbReference type="GO" id="GO:0006396">
    <property type="term" value="P:RNA processing"/>
    <property type="evidence" value="ECO:0007669"/>
    <property type="project" value="InterPro"/>
</dbReference>
<proteinExistence type="predicted"/>
<dbReference type="GO" id="GO:0032259">
    <property type="term" value="P:methylation"/>
    <property type="evidence" value="ECO:0007669"/>
    <property type="project" value="UniProtKB-KW"/>
</dbReference>
<dbReference type="InterPro" id="IPR004441">
    <property type="entry name" value="rRNA_MeTrfase_TrmH"/>
</dbReference>
<keyword evidence="2 4" id="KW-0808">Transferase</keyword>
<dbReference type="Pfam" id="PF08032">
    <property type="entry name" value="SpoU_sub_bind"/>
    <property type="match status" value="1"/>
</dbReference>
<evidence type="ECO:0000256" key="1">
    <source>
        <dbReference type="ARBA" id="ARBA00022603"/>
    </source>
</evidence>
<dbReference type="InterPro" id="IPR013123">
    <property type="entry name" value="SpoU_subst-bd"/>
</dbReference>
<dbReference type="GO" id="GO:0008173">
    <property type="term" value="F:RNA methyltransferase activity"/>
    <property type="evidence" value="ECO:0007669"/>
    <property type="project" value="InterPro"/>
</dbReference>
<keyword evidence="1 4" id="KW-0489">Methyltransferase</keyword>
<organism evidence="4 5">
    <name type="scientific">Dichelobacter nodosus (strain VCS1703A)</name>
    <dbReference type="NCBI Taxonomy" id="246195"/>
    <lineage>
        <taxon>Bacteria</taxon>
        <taxon>Pseudomonadati</taxon>
        <taxon>Pseudomonadota</taxon>
        <taxon>Gammaproteobacteria</taxon>
        <taxon>Cardiobacteriales</taxon>
        <taxon>Cardiobacteriaceae</taxon>
        <taxon>Dichelobacter</taxon>
    </lineage>
</organism>
<dbReference type="EC" id="2.1.1.-" evidence="4"/>
<feature type="domain" description="RNA 2-O ribose methyltransferase substrate binding" evidence="3">
    <location>
        <begin position="5"/>
        <end position="79"/>
    </location>
</feature>
<dbReference type="AlphaFoldDB" id="A5EVE3"/>
<dbReference type="InterPro" id="IPR001537">
    <property type="entry name" value="SpoU_MeTrfase"/>
</dbReference>
<dbReference type="Proteomes" id="UP000000248">
    <property type="component" value="Chromosome"/>
</dbReference>
<evidence type="ECO:0000256" key="2">
    <source>
        <dbReference type="ARBA" id="ARBA00022679"/>
    </source>
</evidence>
<dbReference type="SUPFAM" id="SSF75217">
    <property type="entry name" value="alpha/beta knot"/>
    <property type="match status" value="1"/>
</dbReference>
<dbReference type="Gene3D" id="3.30.1330.30">
    <property type="match status" value="1"/>
</dbReference>
<dbReference type="Pfam" id="PF00588">
    <property type="entry name" value="SpoU_methylase"/>
    <property type="match status" value="1"/>
</dbReference>
<dbReference type="HOGENOM" id="CLU_021322_0_1_6"/>
<dbReference type="Gene3D" id="3.40.1280.10">
    <property type="match status" value="1"/>
</dbReference>
<evidence type="ECO:0000313" key="4">
    <source>
        <dbReference type="EMBL" id="ABQ13521.1"/>
    </source>
</evidence>
<dbReference type="PANTHER" id="PTHR46429:SF1">
    <property type="entry name" value="23S RRNA (GUANOSINE-2'-O-)-METHYLTRANSFERASE RLMB"/>
    <property type="match status" value="1"/>
</dbReference>
<accession>A5EVE3</accession>
<dbReference type="SMART" id="SM00967">
    <property type="entry name" value="SpoU_sub_bind"/>
    <property type="match status" value="1"/>
</dbReference>
<keyword evidence="5" id="KW-1185">Reference proteome</keyword>
<dbReference type="SUPFAM" id="SSF55315">
    <property type="entry name" value="L30e-like"/>
    <property type="match status" value="1"/>
</dbReference>
<evidence type="ECO:0000313" key="5">
    <source>
        <dbReference type="Proteomes" id="UP000000248"/>
    </source>
</evidence>
<dbReference type="KEGG" id="dno:DNO_0602"/>
<dbReference type="eggNOG" id="COG0566">
    <property type="taxonomic scope" value="Bacteria"/>
</dbReference>
<sequence length="242" mass="26172">MSTIWIGGIHALRQALNDGNLLRLEVSEGKTSKNLASLVADAKAAQIEIITVPRHYIDHRLPDVRHQGIAGECRLSAQASNWQQAISGVERPFILVLDSIQDPHNLGACLRTAMAAGVDAVVLPNSCAADITPVVRKIACGAAEALAIFRVANLKREVEMMKEKGLWVVGGAGEAEKSLFDLDLSGGLVMIVGNEEKGIHYGLRQTCDWLAAIPMAETMESLNVSVACGIMLFEARRQRLMH</sequence>
<reference evidence="4" key="1">
    <citation type="journal article" date="2007" name="Nat. Biotechnol.">
        <title>Genome sequence and identification of candidate vaccine antigens from the animal pathogen Dichelobacter nodosus.</title>
        <authorList>
            <person name="Myers G.S."/>
            <person name="Parker D."/>
            <person name="Al-Hasani K."/>
            <person name="Kennan R.M."/>
            <person name="Seemann T."/>
            <person name="Ren Q."/>
            <person name="Badger J.H."/>
            <person name="Selengut J.D."/>
            <person name="Deboy R.T."/>
            <person name="Tettelin H."/>
            <person name="Boyce J.D."/>
            <person name="McCarl V.P."/>
            <person name="Han X."/>
            <person name="Nelson W.C."/>
            <person name="Madupu R."/>
            <person name="Mohamoud Y."/>
            <person name="Holley T."/>
            <person name="Fedorova N."/>
            <person name="Khouri H."/>
            <person name="Bottomley S.P."/>
            <person name="Whittington R.J."/>
            <person name="Adler B."/>
            <person name="Songer J.G."/>
            <person name="Rood J.I."/>
            <person name="Paulsen I.T."/>
        </authorList>
    </citation>
    <scope>NUCLEOTIDE SEQUENCE [LARGE SCALE GENOMIC DNA]</scope>
    <source>
        <strain evidence="4">VCS1703A</strain>
    </source>
</reference>